<evidence type="ECO:0000256" key="2">
    <source>
        <dbReference type="ARBA" id="ARBA00012274"/>
    </source>
</evidence>
<feature type="non-terminal residue" evidence="7">
    <location>
        <position position="126"/>
    </location>
</feature>
<gene>
    <name evidence="7" type="ORF">LCGC14_2386790</name>
</gene>
<evidence type="ECO:0000256" key="4">
    <source>
        <dbReference type="ARBA" id="ARBA00022741"/>
    </source>
</evidence>
<evidence type="ECO:0000313" key="7">
    <source>
        <dbReference type="EMBL" id="KKL27275.1"/>
    </source>
</evidence>
<comment type="catalytic activity">
    <reaction evidence="5">
        <text>a 2'-deoxyribonucleoside 5'-diphosphate + [thioredoxin]-disulfide + H2O = a ribonucleoside 5'-diphosphate + [thioredoxin]-dithiol</text>
        <dbReference type="Rhea" id="RHEA:23252"/>
        <dbReference type="Rhea" id="RHEA-COMP:10698"/>
        <dbReference type="Rhea" id="RHEA-COMP:10700"/>
        <dbReference type="ChEBI" id="CHEBI:15377"/>
        <dbReference type="ChEBI" id="CHEBI:29950"/>
        <dbReference type="ChEBI" id="CHEBI:50058"/>
        <dbReference type="ChEBI" id="CHEBI:57930"/>
        <dbReference type="ChEBI" id="CHEBI:73316"/>
        <dbReference type="EC" id="1.17.4.1"/>
    </reaction>
</comment>
<comment type="caution">
    <text evidence="7">The sequence shown here is derived from an EMBL/GenBank/DDBJ whole genome shotgun (WGS) entry which is preliminary data.</text>
</comment>
<dbReference type="GO" id="GO:0000166">
    <property type="term" value="F:nucleotide binding"/>
    <property type="evidence" value="ECO:0007669"/>
    <property type="project" value="UniProtKB-KW"/>
</dbReference>
<dbReference type="InterPro" id="IPR024434">
    <property type="entry name" value="TSCPD_dom"/>
</dbReference>
<evidence type="ECO:0000256" key="1">
    <source>
        <dbReference type="ARBA" id="ARBA00007405"/>
    </source>
</evidence>
<dbReference type="EMBL" id="LAZR01035524">
    <property type="protein sequence ID" value="KKL27275.1"/>
    <property type="molecule type" value="Genomic_DNA"/>
</dbReference>
<feature type="domain" description="TSCPD" evidence="6">
    <location>
        <begin position="20"/>
        <end position="78"/>
    </location>
</feature>
<organism evidence="7">
    <name type="scientific">marine sediment metagenome</name>
    <dbReference type="NCBI Taxonomy" id="412755"/>
    <lineage>
        <taxon>unclassified sequences</taxon>
        <taxon>metagenomes</taxon>
        <taxon>ecological metagenomes</taxon>
    </lineage>
</organism>
<reference evidence="7" key="1">
    <citation type="journal article" date="2015" name="Nature">
        <title>Complex archaea that bridge the gap between prokaryotes and eukaryotes.</title>
        <authorList>
            <person name="Spang A."/>
            <person name="Saw J.H."/>
            <person name="Jorgensen S.L."/>
            <person name="Zaremba-Niedzwiedzka K."/>
            <person name="Martijn J."/>
            <person name="Lind A.E."/>
            <person name="van Eijk R."/>
            <person name="Schleper C."/>
            <person name="Guy L."/>
            <person name="Ettema T.J."/>
        </authorList>
    </citation>
    <scope>NUCLEOTIDE SEQUENCE</scope>
</reference>
<proteinExistence type="inferred from homology"/>
<protein>
    <recommendedName>
        <fullName evidence="2">ribonucleoside-diphosphate reductase</fullName>
        <ecNumber evidence="2">1.17.4.1</ecNumber>
    </recommendedName>
</protein>
<keyword evidence="3" id="KW-0237">DNA synthesis</keyword>
<dbReference type="EC" id="1.17.4.1" evidence="2"/>
<evidence type="ECO:0000256" key="3">
    <source>
        <dbReference type="ARBA" id="ARBA00022634"/>
    </source>
</evidence>
<keyword evidence="4" id="KW-0547">Nucleotide-binding</keyword>
<evidence type="ECO:0000259" key="6">
    <source>
        <dbReference type="Pfam" id="PF12637"/>
    </source>
</evidence>
<comment type="similarity">
    <text evidence="1">Belongs to the ribonucleoside diphosphate reductase class-2 family.</text>
</comment>
<dbReference type="Pfam" id="PF12637">
    <property type="entry name" value="TSCPD"/>
    <property type="match status" value="1"/>
</dbReference>
<dbReference type="GO" id="GO:0004748">
    <property type="term" value="F:ribonucleoside-diphosphate reductase activity, thioredoxin disulfide as acceptor"/>
    <property type="evidence" value="ECO:0007669"/>
    <property type="project" value="UniProtKB-EC"/>
</dbReference>
<dbReference type="GO" id="GO:0071897">
    <property type="term" value="P:DNA biosynthetic process"/>
    <property type="evidence" value="ECO:0007669"/>
    <property type="project" value="UniProtKB-KW"/>
</dbReference>
<name>A0A0F9BZE3_9ZZZZ</name>
<dbReference type="AlphaFoldDB" id="A0A0F9BZE3"/>
<sequence>MTRARLPNRRDSELETLVVDGQRFEVCVGFDPETGRPREVFLNGGKEGSDFDAMLSDAATVISVALQHGVPLAELAKSVGRAPELSTAPGSFLQLAAGTEPASPIGAALDLLCRLEPSVAGNGAEE</sequence>
<evidence type="ECO:0000256" key="5">
    <source>
        <dbReference type="ARBA" id="ARBA00047754"/>
    </source>
</evidence>
<accession>A0A0F9BZE3</accession>